<evidence type="ECO:0000259" key="2">
    <source>
        <dbReference type="Pfam" id="PF01494"/>
    </source>
</evidence>
<evidence type="ECO:0000256" key="1">
    <source>
        <dbReference type="SAM" id="Phobius"/>
    </source>
</evidence>
<organism evidence="4 5">
    <name type="scientific">Flectobacillus longus</name>
    <dbReference type="NCBI Taxonomy" id="2984207"/>
    <lineage>
        <taxon>Bacteria</taxon>
        <taxon>Pseudomonadati</taxon>
        <taxon>Bacteroidota</taxon>
        <taxon>Cytophagia</taxon>
        <taxon>Cytophagales</taxon>
        <taxon>Flectobacillaceae</taxon>
        <taxon>Flectobacillus</taxon>
    </lineage>
</organism>
<keyword evidence="1" id="KW-0472">Membrane</keyword>
<evidence type="ECO:0000313" key="4">
    <source>
        <dbReference type="EMBL" id="MDI9862686.1"/>
    </source>
</evidence>
<keyword evidence="1" id="KW-0812">Transmembrane</keyword>
<accession>A0ABT6YGG1</accession>
<keyword evidence="4" id="KW-0560">Oxidoreductase</keyword>
<keyword evidence="5" id="KW-1185">Reference proteome</keyword>
<dbReference type="Gene3D" id="3.50.50.60">
    <property type="entry name" value="FAD/NAD(P)-binding domain"/>
    <property type="match status" value="1"/>
</dbReference>
<dbReference type="Pfam" id="PF08491">
    <property type="entry name" value="SE"/>
    <property type="match status" value="1"/>
</dbReference>
<dbReference type="InterPro" id="IPR050407">
    <property type="entry name" value="Geranylgeranyl_reductase"/>
</dbReference>
<evidence type="ECO:0000259" key="3">
    <source>
        <dbReference type="Pfam" id="PF08491"/>
    </source>
</evidence>
<dbReference type="EMBL" id="JASHID010000001">
    <property type="protein sequence ID" value="MDI9862686.1"/>
    <property type="molecule type" value="Genomic_DNA"/>
</dbReference>
<comment type="caution">
    <text evidence="4">The sequence shown here is derived from an EMBL/GenBank/DDBJ whole genome shotgun (WGS) entry which is preliminary data.</text>
</comment>
<feature type="domain" description="FAD-binding" evidence="2">
    <location>
        <begin position="10"/>
        <end position="165"/>
    </location>
</feature>
<feature type="transmembrane region" description="Helical" evidence="1">
    <location>
        <begin position="6"/>
        <end position="27"/>
    </location>
</feature>
<dbReference type="EC" id="1.-.-.-" evidence="4"/>
<dbReference type="RefSeq" id="WP_283368057.1">
    <property type="nucleotide sequence ID" value="NZ_JASHID010000001.1"/>
</dbReference>
<gene>
    <name evidence="4" type="ORF">QM480_00015</name>
</gene>
<proteinExistence type="predicted"/>
<dbReference type="Proteomes" id="UP001236569">
    <property type="component" value="Unassembled WGS sequence"/>
</dbReference>
<keyword evidence="1" id="KW-1133">Transmembrane helix</keyword>
<dbReference type="Pfam" id="PF01494">
    <property type="entry name" value="FAD_binding_3"/>
    <property type="match status" value="1"/>
</dbReference>
<dbReference type="SUPFAM" id="SSF51905">
    <property type="entry name" value="FAD/NAD(P)-binding domain"/>
    <property type="match status" value="1"/>
</dbReference>
<reference evidence="4 5" key="1">
    <citation type="submission" date="2023-05" db="EMBL/GenBank/DDBJ databases">
        <title>Novel species of genus Flectobacillus isolated from stream in China.</title>
        <authorList>
            <person name="Lu H."/>
        </authorList>
    </citation>
    <scope>NUCLEOTIDE SEQUENCE [LARGE SCALE GENOMIC DNA]</scope>
    <source>
        <strain evidence="4 5">DC10W</strain>
    </source>
</reference>
<feature type="domain" description="Squalene epoxidase" evidence="3">
    <location>
        <begin position="242"/>
        <end position="323"/>
    </location>
</feature>
<dbReference type="PANTHER" id="PTHR42685">
    <property type="entry name" value="GERANYLGERANYL DIPHOSPHATE REDUCTASE"/>
    <property type="match status" value="1"/>
</dbReference>
<dbReference type="PRINTS" id="PR00420">
    <property type="entry name" value="RNGMNOXGNASE"/>
</dbReference>
<dbReference type="InterPro" id="IPR036188">
    <property type="entry name" value="FAD/NAD-bd_sf"/>
</dbReference>
<sequence length="375" mass="43103">METDNTMVYPIAIVGGGLAGLCAAIHLQKAGKQVILFEKKHYPFHRVCGEYVSNETKSYLTKIGLNLENLDIQKISKFQFTAPSGKSLDYPLDLGGFGLSRYTLDNELYKIALNCGVHCKTGTEVEDIIYQENQFKIRLSHSNQIIYAKYVLGAFGKRAKLDQYLQRPFLQARSPYVGVKYHIRYQYPKDLISLHNFENGYCGISAIEDEKFCLCYLTSRENLRKYKNVSEMERNILWKNPHLKKIFLEAEFLYDKPEVINEISFSPKKQIENHIIMIGDTAGLITPLCGNGMAMAIHSAKLISEIILENFDNREAVEAQYQKAWKNYFGFRLWAGRQIQSLFGHPILTELVRYFFKICRPALGIFIQSTHGNEF</sequence>
<evidence type="ECO:0000313" key="5">
    <source>
        <dbReference type="Proteomes" id="UP001236569"/>
    </source>
</evidence>
<dbReference type="PANTHER" id="PTHR42685:SF22">
    <property type="entry name" value="CONDITIONED MEDIUM FACTOR RECEPTOR 1"/>
    <property type="match status" value="1"/>
</dbReference>
<dbReference type="InterPro" id="IPR013698">
    <property type="entry name" value="Squalene_epoxidase"/>
</dbReference>
<dbReference type="InterPro" id="IPR002938">
    <property type="entry name" value="FAD-bd"/>
</dbReference>
<dbReference type="GO" id="GO:0016491">
    <property type="term" value="F:oxidoreductase activity"/>
    <property type="evidence" value="ECO:0007669"/>
    <property type="project" value="UniProtKB-KW"/>
</dbReference>
<name>A0ABT6YGG1_9BACT</name>
<protein>
    <submittedName>
        <fullName evidence="4">NAD(P)/FAD-dependent oxidoreductase</fullName>
        <ecNumber evidence="4">1.-.-.-</ecNumber>
    </submittedName>
</protein>